<evidence type="ECO:0000313" key="2">
    <source>
        <dbReference type="Proteomes" id="UP001198565"/>
    </source>
</evidence>
<organism evidence="1 2">
    <name type="scientific">Streptantibioticus parmotrematis</name>
    <dbReference type="NCBI Taxonomy" id="2873249"/>
    <lineage>
        <taxon>Bacteria</taxon>
        <taxon>Bacillati</taxon>
        <taxon>Actinomycetota</taxon>
        <taxon>Actinomycetes</taxon>
        <taxon>Kitasatosporales</taxon>
        <taxon>Streptomycetaceae</taxon>
        <taxon>Streptantibioticus</taxon>
    </lineage>
</organism>
<dbReference type="InterPro" id="IPR002060">
    <property type="entry name" value="Squ/phyt_synthse"/>
</dbReference>
<dbReference type="Gene3D" id="1.10.600.10">
    <property type="entry name" value="Farnesyl Diphosphate Synthase"/>
    <property type="match status" value="1"/>
</dbReference>
<gene>
    <name evidence="1" type="ORF">K7472_06710</name>
</gene>
<name>A0ABS7QRU7_9ACTN</name>
<dbReference type="PANTHER" id="PTHR31480">
    <property type="entry name" value="BIFUNCTIONAL LYCOPENE CYCLASE/PHYTOENE SYNTHASE"/>
    <property type="match status" value="1"/>
</dbReference>
<dbReference type="SUPFAM" id="SSF48576">
    <property type="entry name" value="Terpenoid synthases"/>
    <property type="match status" value="1"/>
</dbReference>
<dbReference type="Pfam" id="PF00494">
    <property type="entry name" value="SQS_PSY"/>
    <property type="match status" value="1"/>
</dbReference>
<dbReference type="Proteomes" id="UP001198565">
    <property type="component" value="Unassembled WGS sequence"/>
</dbReference>
<evidence type="ECO:0000313" key="1">
    <source>
        <dbReference type="EMBL" id="MBY8884534.1"/>
    </source>
</evidence>
<sequence length="303" mass="33169">MGAWEKSLDAAGVRDAALRADYTRQREVVVRFKRDAYLAALLLLPRELLPHVVAATAFMHTCDNLLDSGPKEGRAQVWEAWEREVRAGLADGSAHPDLRALLHSAALRPRLGEQVDAYLGTARADLDFTGFATEADHRRYVERYSLPAFLLVACLLEPEGDAARAAFRTACRTYIDAAQRLDFVNDLAEDLATGRLTLPLETLERFGVTRDDLEAARDTPATRELVAYVQQQVRDGLAASRRLIADVPPVGRPLLRALTGLDALTLTAARAEGAGLLRGPAKASKPGTAAVLLREWVNARRGR</sequence>
<comment type="caution">
    <text evidence="1">The sequence shown here is derived from an EMBL/GenBank/DDBJ whole genome shotgun (WGS) entry which is preliminary data.</text>
</comment>
<dbReference type="InterPro" id="IPR008949">
    <property type="entry name" value="Isoprenoid_synthase_dom_sf"/>
</dbReference>
<proteinExistence type="predicted"/>
<reference evidence="1 2" key="1">
    <citation type="submission" date="2021-08" db="EMBL/GenBank/DDBJ databases">
        <title>Streptomyces sp. PTM05 isolated from lichen.</title>
        <authorList>
            <person name="Somphong A."/>
            <person name="Phongsopitanun W."/>
            <person name="Tanasupawat S."/>
        </authorList>
    </citation>
    <scope>NUCLEOTIDE SEQUENCE [LARGE SCALE GENOMIC DNA]</scope>
    <source>
        <strain evidence="1 2">Ptm05</strain>
    </source>
</reference>
<dbReference type="EMBL" id="JAINVZ010000003">
    <property type="protein sequence ID" value="MBY8884534.1"/>
    <property type="molecule type" value="Genomic_DNA"/>
</dbReference>
<protein>
    <submittedName>
        <fullName evidence="1">Squalene/phytoene synthase family protein</fullName>
    </submittedName>
</protein>
<keyword evidence="2" id="KW-1185">Reference proteome</keyword>
<dbReference type="RefSeq" id="WP_222975004.1">
    <property type="nucleotide sequence ID" value="NZ_JAINVZ010000003.1"/>
</dbReference>
<accession>A0ABS7QRU7</accession>